<accession>A0A1V0UW59</accession>
<feature type="transmembrane region" description="Helical" evidence="2">
    <location>
        <begin position="118"/>
        <end position="139"/>
    </location>
</feature>
<proteinExistence type="predicted"/>
<keyword evidence="2" id="KW-0472">Membrane</keyword>
<dbReference type="RefSeq" id="WP_023485531.1">
    <property type="nucleotide sequence ID" value="NZ_CP019794.1"/>
</dbReference>
<feature type="transmembrane region" description="Helical" evidence="2">
    <location>
        <begin position="36"/>
        <end position="60"/>
    </location>
</feature>
<dbReference type="Proteomes" id="UP000192727">
    <property type="component" value="Chromosome"/>
</dbReference>
<name>A0A1V0UW59_9BACL</name>
<keyword evidence="2" id="KW-0812">Transmembrane</keyword>
<protein>
    <submittedName>
        <fullName evidence="3">Uncharacterized protein</fullName>
    </submittedName>
</protein>
<dbReference type="GeneID" id="64218229"/>
<gene>
    <name evidence="3" type="ORF">B7C51_19010</name>
</gene>
<feature type="transmembrane region" description="Helical" evidence="2">
    <location>
        <begin position="80"/>
        <end position="106"/>
    </location>
</feature>
<dbReference type="AlphaFoldDB" id="A0A1V0UW59"/>
<evidence type="ECO:0000256" key="1">
    <source>
        <dbReference type="SAM" id="MobiDB-lite"/>
    </source>
</evidence>
<evidence type="ECO:0000313" key="4">
    <source>
        <dbReference type="Proteomes" id="UP000192727"/>
    </source>
</evidence>
<dbReference type="InterPro" id="IPR024563">
    <property type="entry name" value="YqhR"/>
</dbReference>
<organism evidence="3 4">
    <name type="scientific">Paenibacillus larvae subsp. pulvifaciens</name>
    <dbReference type="NCBI Taxonomy" id="1477"/>
    <lineage>
        <taxon>Bacteria</taxon>
        <taxon>Bacillati</taxon>
        <taxon>Bacillota</taxon>
        <taxon>Bacilli</taxon>
        <taxon>Bacillales</taxon>
        <taxon>Paenibacillaceae</taxon>
        <taxon>Paenibacillus</taxon>
    </lineage>
</organism>
<reference evidence="3 4" key="1">
    <citation type="submission" date="2017-03" db="EMBL/GenBank/DDBJ databases">
        <title>Paenibacillus larvae genome sequencing.</title>
        <authorList>
            <person name="Dingman D.W."/>
        </authorList>
    </citation>
    <scope>NUCLEOTIDE SEQUENCE [LARGE SCALE GENOMIC DNA]</scope>
    <source>
        <strain evidence="3 4">SAG 10367</strain>
    </source>
</reference>
<evidence type="ECO:0000256" key="2">
    <source>
        <dbReference type="SAM" id="Phobius"/>
    </source>
</evidence>
<evidence type="ECO:0000313" key="3">
    <source>
        <dbReference type="EMBL" id="ARF69453.1"/>
    </source>
</evidence>
<feature type="compositionally biased region" description="Polar residues" evidence="1">
    <location>
        <begin position="1"/>
        <end position="13"/>
    </location>
</feature>
<feature type="transmembrane region" description="Helical" evidence="2">
    <location>
        <begin position="151"/>
        <end position="172"/>
    </location>
</feature>
<dbReference type="Pfam" id="PF11085">
    <property type="entry name" value="YqhR"/>
    <property type="match status" value="1"/>
</dbReference>
<feature type="region of interest" description="Disordered" evidence="1">
    <location>
        <begin position="1"/>
        <end position="27"/>
    </location>
</feature>
<dbReference type="EMBL" id="CP020557">
    <property type="protein sequence ID" value="ARF69453.1"/>
    <property type="molecule type" value="Genomic_DNA"/>
</dbReference>
<sequence>MDQTNSRNKQNDASCPDKTSFHSEKNGEGKKYTNPWFFALYIGFFAGVIWGFVKIAAYYFRFTTVIPGFLVEPFYKHDFLLTGGGILVGWIYFILFSILGSFVYMLLLGKLKGPVPGILYGIGWWMVLYYIVGPGTGMFAPVTRIGWDTIIADFCLFLLWGLFIGFSTAFEFTEETGTERKSTTN</sequence>
<keyword evidence="2" id="KW-1133">Transmembrane helix</keyword>